<dbReference type="InterPro" id="IPR001206">
    <property type="entry name" value="Diacylglycerol_kinase_cat_dom"/>
</dbReference>
<feature type="domain" description="DAGKc" evidence="1">
    <location>
        <begin position="77"/>
        <end position="185"/>
    </location>
</feature>
<dbReference type="PROSITE" id="PS50146">
    <property type="entry name" value="DAGK"/>
    <property type="match status" value="1"/>
</dbReference>
<evidence type="ECO:0000313" key="3">
    <source>
        <dbReference type="Proteomes" id="UP000295493"/>
    </source>
</evidence>
<sequence length="357" mass="38464">MARKLSEAPSLRAGLSGEAELLRRDAASRRALAPAPVRAGRIRDLARPDPARVPERSARIAMISNPRSHRNGTGAVSAPGQEILYRAPGTKAELEAAIADFAARRVDVIIIHGGDGTVRDVLSAARRVYSSALPKFAILPAGKTNAVAIDLGMSADVTLDRLIDAIRRDEIRERTPLEIWREGESSPAQTGFLFGAGAFVRATSLAQHTHRFGAFEGLAVGLSLVASIGQTLFGSKDRGWRAGDAMTIGGDVEMAGRFYILLCSTLDRFPLGLKPFGRLGQGMKLLAVDAPPRQMLRRVPMLLAGRQNEAMERKGYRHRAAETLEIGIESDFILDGETYPGGALTLRRGAPLRFVVA</sequence>
<accession>A0A4R6FPQ0</accession>
<dbReference type="InterPro" id="IPR016064">
    <property type="entry name" value="NAD/diacylglycerol_kinase_sf"/>
</dbReference>
<comment type="caution">
    <text evidence="2">The sequence shown here is derived from an EMBL/GenBank/DDBJ whole genome shotgun (WGS) entry which is preliminary data.</text>
</comment>
<dbReference type="InterPro" id="IPR017438">
    <property type="entry name" value="ATP-NAD_kinase_N"/>
</dbReference>
<protein>
    <submittedName>
        <fullName evidence="2">Diacylglycerol kinase-like protein</fullName>
    </submittedName>
</protein>
<evidence type="ECO:0000313" key="2">
    <source>
        <dbReference type="EMBL" id="TDN83651.1"/>
    </source>
</evidence>
<name>A0A4R6FPQ0_9SPHN</name>
<keyword evidence="3" id="KW-1185">Reference proteome</keyword>
<proteinExistence type="predicted"/>
<dbReference type="EMBL" id="SNWD01000004">
    <property type="protein sequence ID" value="TDN83651.1"/>
    <property type="molecule type" value="Genomic_DNA"/>
</dbReference>
<dbReference type="Gene3D" id="3.40.50.10330">
    <property type="entry name" value="Probable inorganic polyphosphate/atp-NAD kinase, domain 1"/>
    <property type="match status" value="1"/>
</dbReference>
<reference evidence="2 3" key="1">
    <citation type="submission" date="2019-03" db="EMBL/GenBank/DDBJ databases">
        <title>Genomic Encyclopedia of Type Strains, Phase IV (KMG-IV): sequencing the most valuable type-strain genomes for metagenomic binning, comparative biology and taxonomic classification.</title>
        <authorList>
            <person name="Goeker M."/>
        </authorList>
    </citation>
    <scope>NUCLEOTIDE SEQUENCE [LARGE SCALE GENOMIC DNA]</scope>
    <source>
        <strain evidence="2 3">DSM 25059</strain>
    </source>
</reference>
<keyword evidence="2" id="KW-0418">Kinase</keyword>
<organism evidence="2 3">
    <name type="scientific">Stakelama pacifica</name>
    <dbReference type="NCBI Taxonomy" id="517720"/>
    <lineage>
        <taxon>Bacteria</taxon>
        <taxon>Pseudomonadati</taxon>
        <taxon>Pseudomonadota</taxon>
        <taxon>Alphaproteobacteria</taxon>
        <taxon>Sphingomonadales</taxon>
        <taxon>Sphingomonadaceae</taxon>
        <taxon>Stakelama</taxon>
    </lineage>
</organism>
<dbReference type="Pfam" id="PF00781">
    <property type="entry name" value="DAGK_cat"/>
    <property type="match status" value="1"/>
</dbReference>
<dbReference type="AlphaFoldDB" id="A0A4R6FPQ0"/>
<gene>
    <name evidence="2" type="ORF">EV664_104135</name>
</gene>
<keyword evidence="2" id="KW-0808">Transferase</keyword>
<dbReference type="GO" id="GO:0016301">
    <property type="term" value="F:kinase activity"/>
    <property type="evidence" value="ECO:0007669"/>
    <property type="project" value="UniProtKB-KW"/>
</dbReference>
<evidence type="ECO:0000259" key="1">
    <source>
        <dbReference type="PROSITE" id="PS50146"/>
    </source>
</evidence>
<dbReference type="SUPFAM" id="SSF111331">
    <property type="entry name" value="NAD kinase/diacylglycerol kinase-like"/>
    <property type="match status" value="1"/>
</dbReference>
<dbReference type="Proteomes" id="UP000295493">
    <property type="component" value="Unassembled WGS sequence"/>
</dbReference>